<dbReference type="SUPFAM" id="SSF48371">
    <property type="entry name" value="ARM repeat"/>
    <property type="match status" value="1"/>
</dbReference>
<dbReference type="Proteomes" id="UP000009229">
    <property type="component" value="Chromosome"/>
</dbReference>
<dbReference type="RefSeq" id="WP_013821298.1">
    <property type="nucleotide sequence ID" value="NC_015573.1"/>
</dbReference>
<evidence type="ECO:0000313" key="1">
    <source>
        <dbReference type="EMBL" id="AEG13783.1"/>
    </source>
</evidence>
<name>A0AAU8PZY9_DESK7</name>
<dbReference type="EMBL" id="CP002770">
    <property type="protein sequence ID" value="AEG13783.1"/>
    <property type="molecule type" value="Genomic_DNA"/>
</dbReference>
<keyword evidence="2" id="KW-1185">Reference proteome</keyword>
<gene>
    <name evidence="1" type="ordered locus">Desku_0139</name>
</gene>
<evidence type="ECO:0000313" key="2">
    <source>
        <dbReference type="Proteomes" id="UP000009229"/>
    </source>
</evidence>
<dbReference type="Gene3D" id="1.25.10.10">
    <property type="entry name" value="Leucine-rich Repeat Variant"/>
    <property type="match status" value="1"/>
</dbReference>
<dbReference type="KEGG" id="dku:Desku_0139"/>
<reference evidence="2" key="1">
    <citation type="submission" date="2011-05" db="EMBL/GenBank/DDBJ databases">
        <title>Complete sequence of Desulfotomaculum kuznetsovii DSM 6115.</title>
        <authorList>
            <person name="Lucas S."/>
            <person name="Han J."/>
            <person name="Lapidus A."/>
            <person name="Cheng J.-F."/>
            <person name="Goodwin L."/>
            <person name="Pitluck S."/>
            <person name="Peters L."/>
            <person name="Mikhailova N."/>
            <person name="Lu M."/>
            <person name="Saunders E."/>
            <person name="Han C."/>
            <person name="Tapia R."/>
            <person name="Land M."/>
            <person name="Hauser L."/>
            <person name="Kyrpides N."/>
            <person name="Ivanova N."/>
            <person name="Pagani I."/>
            <person name="Nazina T."/>
            <person name="Ivanova A."/>
            <person name="Parshina S."/>
            <person name="Kuever J."/>
            <person name="Muyzer G."/>
            <person name="Plugge C."/>
            <person name="Stams A."/>
            <person name="Woyke T."/>
        </authorList>
    </citation>
    <scope>NUCLEOTIDE SEQUENCE [LARGE SCALE GENOMIC DNA]</scope>
    <source>
        <strain evidence="2">DSM 6115 / VKM B-1805 / 17</strain>
    </source>
</reference>
<sequence>MSAPLWQYADYLQYADHPSPLVREWALKGLECHYPEKGLPVALKLLHDPDEEVSQEASLYLAEHATARECPSLLDAFLARKTKASPVYLKALGRAGYVEAVPLLVERLAVTRDKNEMLILAETLASLGGPLAREALLRLLAQVKTDSILWSGVAVFLARLGQSADLRQIAAGYFDHLKTAYPYHHWGLADIAGVRELAKALARIWTGWGKRRQELLDCAAEYFGPDFPVDWFCSADLAPLWRRITRASRLDDLSGAVLEMGRQVIKSQRRDENMLTAAAALTREEKPYRRLAGLRWLLLASLHQEARENNSRRIPEETAGILLGCLFALAADPNYGEVPADTTPEERERLLMELLTGSRPEVSPAVIEEVAELGGRVVKELTDVLVKDPAGWGALRAVRVLLQLARRQPEACLPAAPALLAVLENDAALDLMEDCVDVLATLGPAVLPLIDRAF</sequence>
<protein>
    <recommendedName>
        <fullName evidence="3">HEAT repeat domain-containing protein</fullName>
    </recommendedName>
</protein>
<dbReference type="InterPro" id="IPR011989">
    <property type="entry name" value="ARM-like"/>
</dbReference>
<organism evidence="1 2">
    <name type="scientific">Desulfofundulus kuznetsovii (strain DSM 6115 / VKM B-1805 / 17)</name>
    <name type="common">Desulfotomaculum kuznetsovii</name>
    <dbReference type="NCBI Taxonomy" id="760568"/>
    <lineage>
        <taxon>Bacteria</taxon>
        <taxon>Bacillati</taxon>
        <taxon>Bacillota</taxon>
        <taxon>Clostridia</taxon>
        <taxon>Eubacteriales</taxon>
        <taxon>Peptococcaceae</taxon>
        <taxon>Desulfofundulus</taxon>
    </lineage>
</organism>
<dbReference type="AlphaFoldDB" id="A0AAU8PZY9"/>
<dbReference type="InterPro" id="IPR016024">
    <property type="entry name" value="ARM-type_fold"/>
</dbReference>
<dbReference type="Pfam" id="PF13646">
    <property type="entry name" value="HEAT_2"/>
    <property type="match status" value="1"/>
</dbReference>
<proteinExistence type="predicted"/>
<evidence type="ECO:0008006" key="3">
    <source>
        <dbReference type="Google" id="ProtNLM"/>
    </source>
</evidence>
<accession>A0AAU8PZY9</accession>